<organism evidence="1">
    <name type="scientific">freshwater metagenome</name>
    <dbReference type="NCBI Taxonomy" id="449393"/>
    <lineage>
        <taxon>unclassified sequences</taxon>
        <taxon>metagenomes</taxon>
        <taxon>ecological metagenomes</taxon>
    </lineage>
</organism>
<evidence type="ECO:0000313" key="1">
    <source>
        <dbReference type="EMBL" id="CAB4812287.1"/>
    </source>
</evidence>
<dbReference type="AlphaFoldDB" id="A0A6J6Z4A0"/>
<proteinExistence type="predicted"/>
<gene>
    <name evidence="1" type="ORF">UFOPK3004_01323</name>
</gene>
<reference evidence="1" key="1">
    <citation type="submission" date="2020-05" db="EMBL/GenBank/DDBJ databases">
        <authorList>
            <person name="Chiriac C."/>
            <person name="Salcher M."/>
            <person name="Ghai R."/>
            <person name="Kavagutti S V."/>
        </authorList>
    </citation>
    <scope>NUCLEOTIDE SEQUENCE</scope>
</reference>
<dbReference type="EMBL" id="CAFAAL010000132">
    <property type="protein sequence ID" value="CAB4812287.1"/>
    <property type="molecule type" value="Genomic_DNA"/>
</dbReference>
<sequence length="100" mass="11069">MLAGTVRMGEMMPGAMRPSRPLWQRLYLRPEPHQQSSLDWGRTAGALARVRGVDPESLIANNSTNPPFSATLEYGCRLAASKFQSGELLPGTGVWRKWAK</sequence>
<protein>
    <submittedName>
        <fullName evidence="1">Unannotated protein</fullName>
    </submittedName>
</protein>
<name>A0A6J6Z4A0_9ZZZZ</name>
<accession>A0A6J6Z4A0</accession>